<dbReference type="EMBL" id="CP065856">
    <property type="protein sequence ID" value="QPV62926.1"/>
    <property type="molecule type" value="Genomic_DNA"/>
</dbReference>
<evidence type="ECO:0000313" key="3">
    <source>
        <dbReference type="EMBL" id="QPV62926.1"/>
    </source>
</evidence>
<dbReference type="KEGG" id="hlt:I7X12_19790"/>
<sequence length="322" mass="34955">MELSGKRLVVTGGAGFVGSHLCERLVADNEVVAVDDFSNGERAWLPDGVEVVEGDLTDPEVAAEAITEEVDGVFHFAANKNAAADDIDQYRFNNELTETVLDRMDEVGVDKIAFTSSSTVYGEAPRPTPEDYAPLEPISIYGASKLGEESLLSVYANSHDFTAWVYRFANIVGPRLQLGAVIPDFVDKLEDDPDSLTILGDGRQEKSYMHVDDCVDAMCHVVEHAGDVSEGTSEARRTSSDGDFNVYNLGTRTTTSVTTIADIVSDEMGLDPAYEYTGGDRGWVGDVPRMRLSIEKLSALGWEPEGSSDDAVRRATRQLLDG</sequence>
<comment type="similarity">
    <text evidence="1">Belongs to the NAD(P)-dependent epimerase/dehydratase family.</text>
</comment>
<proteinExistence type="inferred from homology"/>
<dbReference type="OrthoDB" id="4907at2157"/>
<protein>
    <submittedName>
        <fullName evidence="3">NAD-dependent epimerase/dehydratase family protein</fullName>
    </submittedName>
</protein>
<gene>
    <name evidence="3" type="ORF">I7X12_19790</name>
</gene>
<dbReference type="SUPFAM" id="SSF51735">
    <property type="entry name" value="NAD(P)-binding Rossmann-fold domains"/>
    <property type="match status" value="1"/>
</dbReference>
<dbReference type="InterPro" id="IPR036291">
    <property type="entry name" value="NAD(P)-bd_dom_sf"/>
</dbReference>
<dbReference type="Gene3D" id="3.90.25.10">
    <property type="entry name" value="UDP-galactose 4-epimerase, domain 1"/>
    <property type="match status" value="1"/>
</dbReference>
<keyword evidence="4" id="KW-1185">Reference proteome</keyword>
<feature type="domain" description="NAD-dependent epimerase/dehydratase" evidence="2">
    <location>
        <begin position="9"/>
        <end position="225"/>
    </location>
</feature>
<dbReference type="InterPro" id="IPR001509">
    <property type="entry name" value="Epimerase_deHydtase"/>
</dbReference>
<evidence type="ECO:0000313" key="4">
    <source>
        <dbReference type="Proteomes" id="UP000595001"/>
    </source>
</evidence>
<dbReference type="Pfam" id="PF01370">
    <property type="entry name" value="Epimerase"/>
    <property type="match status" value="1"/>
</dbReference>
<evidence type="ECO:0000259" key="2">
    <source>
        <dbReference type="Pfam" id="PF01370"/>
    </source>
</evidence>
<evidence type="ECO:0000256" key="1">
    <source>
        <dbReference type="ARBA" id="ARBA00007637"/>
    </source>
</evidence>
<name>A0A7T3FYE5_9EURY</name>
<accession>A0A7T3FYE5</accession>
<organism evidence="3 4">
    <name type="scientific">Halosimplex litoreum</name>
    <dbReference type="NCBI Taxonomy" id="1198301"/>
    <lineage>
        <taxon>Archaea</taxon>
        <taxon>Methanobacteriati</taxon>
        <taxon>Methanobacteriota</taxon>
        <taxon>Stenosarchaea group</taxon>
        <taxon>Halobacteria</taxon>
        <taxon>Halobacteriales</taxon>
        <taxon>Haloarculaceae</taxon>
        <taxon>Halosimplex</taxon>
    </lineage>
</organism>
<dbReference type="PANTHER" id="PTHR43000">
    <property type="entry name" value="DTDP-D-GLUCOSE 4,6-DEHYDRATASE-RELATED"/>
    <property type="match status" value="1"/>
</dbReference>
<reference evidence="3 4" key="1">
    <citation type="submission" date="2020-12" db="EMBL/GenBank/DDBJ databases">
        <title>Halosimplex halophilum sp. nov. and Halosimplex salinum sp. nov., two new members of the genus Halosimplex.</title>
        <authorList>
            <person name="Cui H.L."/>
        </authorList>
    </citation>
    <scope>NUCLEOTIDE SEQUENCE [LARGE SCALE GENOMIC DNA]</scope>
    <source>
        <strain evidence="3 4">YGH94</strain>
    </source>
</reference>
<dbReference type="RefSeq" id="WP_198061723.1">
    <property type="nucleotide sequence ID" value="NZ_CP065856.1"/>
</dbReference>
<dbReference type="Proteomes" id="UP000595001">
    <property type="component" value="Chromosome"/>
</dbReference>
<dbReference type="GeneID" id="60590785"/>
<dbReference type="AlphaFoldDB" id="A0A7T3FYE5"/>
<dbReference type="Gene3D" id="3.40.50.720">
    <property type="entry name" value="NAD(P)-binding Rossmann-like Domain"/>
    <property type="match status" value="1"/>
</dbReference>